<proteinExistence type="predicted"/>
<sequence>MKRILIWGLLLFSTPALAQQKEYPSFTRFIDSVFRAVNVKVVDININKGKGKRDTLFAAGGYWARRSLGVVKYYTWIDKRLPKYVDYPDFLGIYNKRFEDTIRGYYHYRYTPHGEIRYGGTGFIAMEAEPTINCNGSSCTYYRYPVIAITNQDTVLQVFEHNFSITGLHYADINHDGHLDFIDIHCGLSDDDINKVIAKDNGVKRELLESSNEIVYKITLYTFRKHKWEQLKDRNGNIYCVIIALAEPLQADGPFKILLANWPG</sequence>
<evidence type="ECO:0000313" key="3">
    <source>
        <dbReference type="Proteomes" id="UP000552864"/>
    </source>
</evidence>
<keyword evidence="3" id="KW-1185">Reference proteome</keyword>
<dbReference type="InterPro" id="IPR018247">
    <property type="entry name" value="EF_Hand_1_Ca_BS"/>
</dbReference>
<reference evidence="2 3" key="1">
    <citation type="submission" date="2020-04" db="EMBL/GenBank/DDBJ databases">
        <authorList>
            <person name="Yin C."/>
        </authorList>
    </citation>
    <scope>NUCLEOTIDE SEQUENCE [LARGE SCALE GENOMIC DNA]</scope>
    <source>
        <strain evidence="2 3">Ak56</strain>
    </source>
</reference>
<evidence type="ECO:0000256" key="1">
    <source>
        <dbReference type="SAM" id="SignalP"/>
    </source>
</evidence>
<feature type="chain" id="PRO_5032715860" evidence="1">
    <location>
        <begin position="19"/>
        <end position="264"/>
    </location>
</feature>
<gene>
    <name evidence="2" type="ORF">HGH91_02420</name>
</gene>
<keyword evidence="1" id="KW-0732">Signal</keyword>
<evidence type="ECO:0000313" key="2">
    <source>
        <dbReference type="EMBL" id="NLR77460.1"/>
    </source>
</evidence>
<comment type="caution">
    <text evidence="2">The sequence shown here is derived from an EMBL/GenBank/DDBJ whole genome shotgun (WGS) entry which is preliminary data.</text>
</comment>
<dbReference type="EMBL" id="JABAHZ010000001">
    <property type="protein sequence ID" value="NLR77460.1"/>
    <property type="molecule type" value="Genomic_DNA"/>
</dbReference>
<dbReference type="AlphaFoldDB" id="A0A847S2C7"/>
<accession>A0A847S2C7</accession>
<protein>
    <submittedName>
        <fullName evidence="2">Uncharacterized protein</fullName>
    </submittedName>
</protein>
<feature type="signal peptide" evidence="1">
    <location>
        <begin position="1"/>
        <end position="18"/>
    </location>
</feature>
<name>A0A847S2C7_9BACT</name>
<dbReference type="Proteomes" id="UP000552864">
    <property type="component" value="Unassembled WGS sequence"/>
</dbReference>
<organism evidence="2 3">
    <name type="scientific">Chitinophaga eiseniae</name>
    <dbReference type="NCBI Taxonomy" id="634771"/>
    <lineage>
        <taxon>Bacteria</taxon>
        <taxon>Pseudomonadati</taxon>
        <taxon>Bacteroidota</taxon>
        <taxon>Chitinophagia</taxon>
        <taxon>Chitinophagales</taxon>
        <taxon>Chitinophagaceae</taxon>
        <taxon>Chitinophaga</taxon>
    </lineage>
</organism>
<dbReference type="PROSITE" id="PS00018">
    <property type="entry name" value="EF_HAND_1"/>
    <property type="match status" value="1"/>
</dbReference>
<dbReference type="RefSeq" id="WP_168736859.1">
    <property type="nucleotide sequence ID" value="NZ_JABAHZ010000001.1"/>
</dbReference>